<dbReference type="GO" id="GO:0006508">
    <property type="term" value="P:proteolysis"/>
    <property type="evidence" value="ECO:0007669"/>
    <property type="project" value="InterPro"/>
</dbReference>
<keyword evidence="1" id="KW-0732">Signal</keyword>
<dbReference type="Pfam" id="PF04389">
    <property type="entry name" value="Peptidase_M28"/>
    <property type="match status" value="1"/>
</dbReference>
<feature type="domain" description="Peptidase M28" evidence="2">
    <location>
        <begin position="313"/>
        <end position="533"/>
    </location>
</feature>
<evidence type="ECO:0000313" key="4">
    <source>
        <dbReference type="Proteomes" id="UP000236728"/>
    </source>
</evidence>
<dbReference type="PANTHER" id="PTHR12147:SF26">
    <property type="entry name" value="PEPTIDASE M28 DOMAIN-CONTAINING PROTEIN"/>
    <property type="match status" value="1"/>
</dbReference>
<feature type="signal peptide" evidence="1">
    <location>
        <begin position="1"/>
        <end position="22"/>
    </location>
</feature>
<dbReference type="AlphaFoldDB" id="A0A1H5WI79"/>
<evidence type="ECO:0000313" key="3">
    <source>
        <dbReference type="EMBL" id="SEF98577.1"/>
    </source>
</evidence>
<accession>A0A1H5WI79</accession>
<dbReference type="RefSeq" id="WP_103932486.1">
    <property type="nucleotide sequence ID" value="NZ_FNVA01000002.1"/>
</dbReference>
<gene>
    <name evidence="3" type="ORF">SAMN05421819_1570</name>
</gene>
<dbReference type="GO" id="GO:0008235">
    <property type="term" value="F:metalloexopeptidase activity"/>
    <property type="evidence" value="ECO:0007669"/>
    <property type="project" value="InterPro"/>
</dbReference>
<dbReference type="OrthoDB" id="9778250at2"/>
<proteinExistence type="predicted"/>
<dbReference type="Proteomes" id="UP000236728">
    <property type="component" value="Unassembled WGS sequence"/>
</dbReference>
<reference evidence="3 4" key="1">
    <citation type="submission" date="2016-10" db="EMBL/GenBank/DDBJ databases">
        <authorList>
            <person name="de Groot N.N."/>
        </authorList>
    </citation>
    <scope>NUCLEOTIDE SEQUENCE [LARGE SCALE GENOMIC DNA]</scope>
    <source>
        <strain evidence="3 4">DSM 22489</strain>
    </source>
</reference>
<keyword evidence="3" id="KW-0121">Carboxypeptidase</keyword>
<dbReference type="GO" id="GO:0004180">
    <property type="term" value="F:carboxypeptidase activity"/>
    <property type="evidence" value="ECO:0007669"/>
    <property type="project" value="UniProtKB-KW"/>
</dbReference>
<keyword evidence="3" id="KW-0378">Hydrolase</keyword>
<dbReference type="Gene3D" id="3.40.630.10">
    <property type="entry name" value="Zn peptidases"/>
    <property type="match status" value="1"/>
</dbReference>
<feature type="chain" id="PRO_5009288310" evidence="1">
    <location>
        <begin position="23"/>
        <end position="565"/>
    </location>
</feature>
<evidence type="ECO:0000259" key="2">
    <source>
        <dbReference type="Pfam" id="PF04389"/>
    </source>
</evidence>
<dbReference type="CDD" id="cd04820">
    <property type="entry name" value="PA_M28_1_1"/>
    <property type="match status" value="1"/>
</dbReference>
<name>A0A1H5WI79_9BACT</name>
<dbReference type="PANTHER" id="PTHR12147">
    <property type="entry name" value="METALLOPEPTIDASE M28 FAMILY MEMBER"/>
    <property type="match status" value="1"/>
</dbReference>
<dbReference type="InterPro" id="IPR046450">
    <property type="entry name" value="PA_dom_sf"/>
</dbReference>
<dbReference type="SUPFAM" id="SSF52025">
    <property type="entry name" value="PA domain"/>
    <property type="match status" value="1"/>
</dbReference>
<sequence length="565" mass="60810">MNSRVLRLATAATLLPATLAFSALPADTDPSTDLAHGKQWWAHVQYLASDAMQGRLTGSPEYLKAADYVVNQFKADGLKPAGENGGWFQQVHFDVTRVDQSKSSLALTNDGKTAPLVLGKDAILGARSNPPGDVSAPIVFIGYGLHLPESGYDDFNSADLPAASLKGKIVVEINGGPSDLPGPLKSYARTSPHARELAELGIVGVISIPTPKSMDFGFERVATGASQPAMTLAATPADLAVAKEHPALANFHNHTLSVTMNPAEAEKLFAGTGHTFAELLALADAQKPLPRFDLHKSVKAHVSVEHSTVVSPNIVAKLEGSDPKLKAEYVLVSAHLDHLGVGEPVTTPPADPNKRIYNGAMDDASGVATVLETAKLMSARAAKGERPKRSILFLCFTAEEKGLLGSRYFASHPTVPASTLTADLNLDMFMPLFAFKKLHVQGLAESTLGDDARKVGAEHHIIIANDPEPDRNSFTRTDQYSFVQAGVPALAMKFGWEFGTPEYKAWRNWLAQRYHSTTDDLDQPVDLVAAAQFNSFYADLATEVANNPATPHYLDSSFFHRFEKQ</sequence>
<organism evidence="3 4">
    <name type="scientific">Bryocella elongata</name>
    <dbReference type="NCBI Taxonomy" id="863522"/>
    <lineage>
        <taxon>Bacteria</taxon>
        <taxon>Pseudomonadati</taxon>
        <taxon>Acidobacteriota</taxon>
        <taxon>Terriglobia</taxon>
        <taxon>Terriglobales</taxon>
        <taxon>Acidobacteriaceae</taxon>
        <taxon>Bryocella</taxon>
    </lineage>
</organism>
<keyword evidence="4" id="KW-1185">Reference proteome</keyword>
<dbReference type="SUPFAM" id="SSF53187">
    <property type="entry name" value="Zn-dependent exopeptidases"/>
    <property type="match status" value="1"/>
</dbReference>
<dbReference type="InterPro" id="IPR007484">
    <property type="entry name" value="Peptidase_M28"/>
</dbReference>
<protein>
    <submittedName>
        <fullName evidence="3">Zn-dependent amino-or carboxypeptidase, M28 family</fullName>
    </submittedName>
</protein>
<evidence type="ECO:0000256" key="1">
    <source>
        <dbReference type="SAM" id="SignalP"/>
    </source>
</evidence>
<dbReference type="EMBL" id="FNVA01000002">
    <property type="protein sequence ID" value="SEF98577.1"/>
    <property type="molecule type" value="Genomic_DNA"/>
</dbReference>
<keyword evidence="3" id="KW-0645">Protease</keyword>
<dbReference type="InterPro" id="IPR012341">
    <property type="entry name" value="6hp_glycosidase-like_sf"/>
</dbReference>
<dbReference type="InterPro" id="IPR045175">
    <property type="entry name" value="M28_fam"/>
</dbReference>
<dbReference type="GO" id="GO:0005975">
    <property type="term" value="P:carbohydrate metabolic process"/>
    <property type="evidence" value="ECO:0007669"/>
    <property type="project" value="InterPro"/>
</dbReference>
<dbReference type="Gene3D" id="1.50.10.10">
    <property type="match status" value="1"/>
</dbReference>